<protein>
    <submittedName>
        <fullName evidence="1">Uncharacterized protein</fullName>
    </submittedName>
</protein>
<dbReference type="AlphaFoldDB" id="A0A0A9FAN9"/>
<sequence>MVSSWWLCFVHHRYLLSAATTFLSYFDVFEARANFALYIIVLKS</sequence>
<proteinExistence type="predicted"/>
<name>A0A0A9FAN9_ARUDO</name>
<evidence type="ECO:0000313" key="1">
    <source>
        <dbReference type="EMBL" id="JAE08279.1"/>
    </source>
</evidence>
<organism evidence="1">
    <name type="scientific">Arundo donax</name>
    <name type="common">Giant reed</name>
    <name type="synonym">Donax arundinaceus</name>
    <dbReference type="NCBI Taxonomy" id="35708"/>
    <lineage>
        <taxon>Eukaryota</taxon>
        <taxon>Viridiplantae</taxon>
        <taxon>Streptophyta</taxon>
        <taxon>Embryophyta</taxon>
        <taxon>Tracheophyta</taxon>
        <taxon>Spermatophyta</taxon>
        <taxon>Magnoliopsida</taxon>
        <taxon>Liliopsida</taxon>
        <taxon>Poales</taxon>
        <taxon>Poaceae</taxon>
        <taxon>PACMAD clade</taxon>
        <taxon>Arundinoideae</taxon>
        <taxon>Arundineae</taxon>
        <taxon>Arundo</taxon>
    </lineage>
</organism>
<dbReference type="EMBL" id="GBRH01189617">
    <property type="protein sequence ID" value="JAE08279.1"/>
    <property type="molecule type" value="Transcribed_RNA"/>
</dbReference>
<accession>A0A0A9FAN9</accession>
<reference evidence="1" key="1">
    <citation type="submission" date="2014-09" db="EMBL/GenBank/DDBJ databases">
        <authorList>
            <person name="Magalhaes I.L.F."/>
            <person name="Oliveira U."/>
            <person name="Santos F.R."/>
            <person name="Vidigal T.H.D.A."/>
            <person name="Brescovit A.D."/>
            <person name="Santos A.J."/>
        </authorList>
    </citation>
    <scope>NUCLEOTIDE SEQUENCE</scope>
    <source>
        <tissue evidence="1">Shoot tissue taken approximately 20 cm above the soil surface</tissue>
    </source>
</reference>
<reference evidence="1" key="2">
    <citation type="journal article" date="2015" name="Data Brief">
        <title>Shoot transcriptome of the giant reed, Arundo donax.</title>
        <authorList>
            <person name="Barrero R.A."/>
            <person name="Guerrero F.D."/>
            <person name="Moolhuijzen P."/>
            <person name="Goolsby J.A."/>
            <person name="Tidwell J."/>
            <person name="Bellgard S.E."/>
            <person name="Bellgard M.I."/>
        </authorList>
    </citation>
    <scope>NUCLEOTIDE SEQUENCE</scope>
    <source>
        <tissue evidence="1">Shoot tissue taken approximately 20 cm above the soil surface</tissue>
    </source>
</reference>